<evidence type="ECO:0000313" key="2">
    <source>
        <dbReference type="EMBL" id="BBO75231.1"/>
    </source>
</evidence>
<dbReference type="PROSITE" id="PS51257">
    <property type="entry name" value="PROKAR_LIPOPROTEIN"/>
    <property type="match status" value="1"/>
</dbReference>
<proteinExistence type="predicted"/>
<keyword evidence="1" id="KW-0732">Signal</keyword>
<keyword evidence="3" id="KW-1185">Reference proteome</keyword>
<dbReference type="Proteomes" id="UP000427769">
    <property type="component" value="Chromosome"/>
</dbReference>
<organism evidence="2 3">
    <name type="scientific">Desulfosarcina widdelii</name>
    <dbReference type="NCBI Taxonomy" id="947919"/>
    <lineage>
        <taxon>Bacteria</taxon>
        <taxon>Pseudomonadati</taxon>
        <taxon>Thermodesulfobacteriota</taxon>
        <taxon>Desulfobacteria</taxon>
        <taxon>Desulfobacterales</taxon>
        <taxon>Desulfosarcinaceae</taxon>
        <taxon>Desulfosarcina</taxon>
    </lineage>
</organism>
<dbReference type="KEGG" id="dwd:DSCW_26480"/>
<feature type="signal peptide" evidence="1">
    <location>
        <begin position="1"/>
        <end position="20"/>
    </location>
</feature>
<reference evidence="2 3" key="1">
    <citation type="submission" date="2019-11" db="EMBL/GenBank/DDBJ databases">
        <title>Comparative genomics of hydrocarbon-degrading Desulfosarcina strains.</title>
        <authorList>
            <person name="Watanabe M."/>
            <person name="Kojima H."/>
            <person name="Fukui M."/>
        </authorList>
    </citation>
    <scope>NUCLEOTIDE SEQUENCE [LARGE SCALE GENOMIC DNA]</scope>
    <source>
        <strain evidence="2 3">PP31</strain>
    </source>
</reference>
<feature type="chain" id="PRO_5024453503" description="Cathelicidin antimicrobial peptide C-terminal domain-containing protein" evidence="1">
    <location>
        <begin position="21"/>
        <end position="54"/>
    </location>
</feature>
<evidence type="ECO:0000313" key="3">
    <source>
        <dbReference type="Proteomes" id="UP000427769"/>
    </source>
</evidence>
<evidence type="ECO:0000256" key="1">
    <source>
        <dbReference type="SAM" id="SignalP"/>
    </source>
</evidence>
<name>A0A5K7Z6D7_9BACT</name>
<dbReference type="OrthoDB" id="5461124at2"/>
<accession>A0A5K7Z6D7</accession>
<dbReference type="RefSeq" id="WP_155304173.1">
    <property type="nucleotide sequence ID" value="NZ_AP021875.1"/>
</dbReference>
<evidence type="ECO:0008006" key="4">
    <source>
        <dbReference type="Google" id="ProtNLM"/>
    </source>
</evidence>
<sequence length="54" mass="5881">MKTLKMVLIGCVLFSLLGFTTVGCEKEGPAEKAGKRVDEAVDSAKKTFKEMTDK</sequence>
<dbReference type="AlphaFoldDB" id="A0A5K7Z6D7"/>
<gene>
    <name evidence="2" type="ORF">DSCW_26480</name>
</gene>
<protein>
    <recommendedName>
        <fullName evidence="4">Cathelicidin antimicrobial peptide C-terminal domain-containing protein</fullName>
    </recommendedName>
</protein>
<dbReference type="EMBL" id="AP021875">
    <property type="protein sequence ID" value="BBO75231.1"/>
    <property type="molecule type" value="Genomic_DNA"/>
</dbReference>